<evidence type="ECO:0000313" key="2">
    <source>
        <dbReference type="Proteomes" id="UP000234474"/>
    </source>
</evidence>
<dbReference type="EMBL" id="MSZS01000010">
    <property type="protein sequence ID" value="PKX89141.1"/>
    <property type="molecule type" value="Genomic_DNA"/>
</dbReference>
<gene>
    <name evidence="1" type="ORF">P174DRAFT_470006</name>
</gene>
<dbReference type="AlphaFoldDB" id="A0A2I1BV12"/>
<dbReference type="Proteomes" id="UP000234474">
    <property type="component" value="Unassembled WGS sequence"/>
</dbReference>
<sequence>MAGATVKHEQIPVQDQVWMEDIDDGLFRKQKMETHHSEQHKKNLLMFWFSASLQEGTVRFNNNLYADIILSSAFTDRKNQFPSLVSFIGATGAGKSTLIKAIIDYGVGANKHVIM</sequence>
<dbReference type="SUPFAM" id="SSF52540">
    <property type="entry name" value="P-loop containing nucleoside triphosphate hydrolases"/>
    <property type="match status" value="1"/>
</dbReference>
<dbReference type="RefSeq" id="XP_024677736.1">
    <property type="nucleotide sequence ID" value="XM_024830579.1"/>
</dbReference>
<dbReference type="OrthoDB" id="194358at2759"/>
<proteinExistence type="predicted"/>
<name>A0A2I1BV12_ASPN1</name>
<protein>
    <submittedName>
        <fullName evidence="1">Uncharacterized protein</fullName>
    </submittedName>
</protein>
<comment type="caution">
    <text evidence="1">The sequence shown here is derived from an EMBL/GenBank/DDBJ whole genome shotgun (WGS) entry which is preliminary data.</text>
</comment>
<keyword evidence="2" id="KW-1185">Reference proteome</keyword>
<accession>A0A2I1BV12</accession>
<dbReference type="InterPro" id="IPR027417">
    <property type="entry name" value="P-loop_NTPase"/>
</dbReference>
<reference evidence="2" key="1">
    <citation type="journal article" date="2018" name="Proc. Natl. Acad. Sci. U.S.A.">
        <title>Linking secondary metabolites to gene clusters through genome sequencing of six diverse Aspergillus species.</title>
        <authorList>
            <person name="Kaerboelling I."/>
            <person name="Vesth T.C."/>
            <person name="Frisvad J.C."/>
            <person name="Nybo J.L."/>
            <person name="Theobald S."/>
            <person name="Kuo A."/>
            <person name="Bowyer P."/>
            <person name="Matsuda Y."/>
            <person name="Mondo S."/>
            <person name="Lyhne E.K."/>
            <person name="Kogle M.E."/>
            <person name="Clum A."/>
            <person name="Lipzen A."/>
            <person name="Salamov A."/>
            <person name="Ngan C.Y."/>
            <person name="Daum C."/>
            <person name="Chiniquy J."/>
            <person name="Barry K."/>
            <person name="LaButti K."/>
            <person name="Haridas S."/>
            <person name="Simmons B.A."/>
            <person name="Magnuson J.K."/>
            <person name="Mortensen U.H."/>
            <person name="Larsen T.O."/>
            <person name="Grigoriev I.V."/>
            <person name="Baker S.E."/>
            <person name="Andersen M.R."/>
        </authorList>
    </citation>
    <scope>NUCLEOTIDE SEQUENCE [LARGE SCALE GENOMIC DNA]</scope>
    <source>
        <strain evidence="2">IBT 16806</strain>
    </source>
</reference>
<dbReference type="GeneID" id="36537906"/>
<organism evidence="1 2">
    <name type="scientific">Aspergillus novofumigatus (strain IBT 16806)</name>
    <dbReference type="NCBI Taxonomy" id="1392255"/>
    <lineage>
        <taxon>Eukaryota</taxon>
        <taxon>Fungi</taxon>
        <taxon>Dikarya</taxon>
        <taxon>Ascomycota</taxon>
        <taxon>Pezizomycotina</taxon>
        <taxon>Eurotiomycetes</taxon>
        <taxon>Eurotiomycetidae</taxon>
        <taxon>Eurotiales</taxon>
        <taxon>Aspergillaceae</taxon>
        <taxon>Aspergillus</taxon>
        <taxon>Aspergillus subgen. Fumigati</taxon>
    </lineage>
</organism>
<evidence type="ECO:0000313" key="1">
    <source>
        <dbReference type="EMBL" id="PKX89141.1"/>
    </source>
</evidence>
<dbReference type="VEuPathDB" id="FungiDB:P174DRAFT_470006"/>